<dbReference type="EMBL" id="JBHFEH010000009">
    <property type="protein sequence ID" value="KAL2056160.1"/>
    <property type="molecule type" value="Genomic_DNA"/>
</dbReference>
<evidence type="ECO:0000313" key="2">
    <source>
        <dbReference type="EMBL" id="KAL2056160.1"/>
    </source>
</evidence>
<evidence type="ECO:0008006" key="4">
    <source>
        <dbReference type="Google" id="ProtNLM"/>
    </source>
</evidence>
<evidence type="ECO:0000256" key="1">
    <source>
        <dbReference type="SAM" id="SignalP"/>
    </source>
</evidence>
<organism evidence="2 3">
    <name type="scientific">Lepraria finkii</name>
    <dbReference type="NCBI Taxonomy" id="1340010"/>
    <lineage>
        <taxon>Eukaryota</taxon>
        <taxon>Fungi</taxon>
        <taxon>Dikarya</taxon>
        <taxon>Ascomycota</taxon>
        <taxon>Pezizomycotina</taxon>
        <taxon>Lecanoromycetes</taxon>
        <taxon>OSLEUM clade</taxon>
        <taxon>Lecanoromycetidae</taxon>
        <taxon>Lecanorales</taxon>
        <taxon>Lecanorineae</taxon>
        <taxon>Stereocaulaceae</taxon>
        <taxon>Lepraria</taxon>
    </lineage>
</organism>
<name>A0ABR4BES2_9LECA</name>
<keyword evidence="3" id="KW-1185">Reference proteome</keyword>
<gene>
    <name evidence="2" type="ORF">ABVK25_003803</name>
</gene>
<keyword evidence="1" id="KW-0732">Signal</keyword>
<feature type="signal peptide" evidence="1">
    <location>
        <begin position="1"/>
        <end position="15"/>
    </location>
</feature>
<reference evidence="2 3" key="1">
    <citation type="submission" date="2024-09" db="EMBL/GenBank/DDBJ databases">
        <title>Rethinking Asexuality: The Enigmatic Case of Functional Sexual Genes in Lepraria (Stereocaulaceae).</title>
        <authorList>
            <person name="Doellman M."/>
            <person name="Sun Y."/>
            <person name="Barcenas-Pena A."/>
            <person name="Lumbsch H.T."/>
            <person name="Grewe F."/>
        </authorList>
    </citation>
    <scope>NUCLEOTIDE SEQUENCE [LARGE SCALE GENOMIC DNA]</scope>
    <source>
        <strain evidence="2 3">Grewe 0041</strain>
    </source>
</reference>
<protein>
    <recommendedName>
        <fullName evidence="4">Ecp2 effector protein domain-containing protein</fullName>
    </recommendedName>
</protein>
<evidence type="ECO:0000313" key="3">
    <source>
        <dbReference type="Proteomes" id="UP001590951"/>
    </source>
</evidence>
<feature type="chain" id="PRO_5047090405" description="Ecp2 effector protein domain-containing protein" evidence="1">
    <location>
        <begin position="16"/>
        <end position="184"/>
    </location>
</feature>
<proteinExistence type="predicted"/>
<dbReference type="Proteomes" id="UP001590951">
    <property type="component" value="Unassembled WGS sequence"/>
</dbReference>
<comment type="caution">
    <text evidence="2">The sequence shown here is derived from an EMBL/GenBank/DDBJ whole genome shotgun (WGS) entry which is preliminary data.</text>
</comment>
<sequence>MFAIIISSATLIVLASTTPLQIIPSLSLPNTSFDEIITTPINQANSTTGLSTLLSCFAQSNPPSIFPTNKNDCETALDNWVRGNDLAEPRIFSREPSYHLQDVQLPLLREFGTCAMYLNTGSPGVEDTLTLAEIYAEVLGPDGLAKQCLAPKRQPALGGTMKMGPRKVVFAVITGMVRPAGAKN</sequence>
<accession>A0ABR4BES2</accession>